<keyword evidence="2" id="KW-1185">Reference proteome</keyword>
<protein>
    <recommendedName>
        <fullName evidence="3">Tail tubular protein A</fullName>
    </recommendedName>
</protein>
<dbReference type="Proteomes" id="UP000466024">
    <property type="component" value="Unassembled WGS sequence"/>
</dbReference>
<comment type="caution">
    <text evidence="1">The sequence shown here is derived from an EMBL/GenBank/DDBJ whole genome shotgun (WGS) entry which is preliminary data.</text>
</comment>
<accession>A0A640WJ98</accession>
<evidence type="ECO:0000313" key="2">
    <source>
        <dbReference type="Proteomes" id="UP000466024"/>
    </source>
</evidence>
<evidence type="ECO:0008006" key="3">
    <source>
        <dbReference type="Google" id="ProtNLM"/>
    </source>
</evidence>
<dbReference type="RefSeq" id="WP_149433842.1">
    <property type="nucleotide sequence ID" value="NZ_VTPX01000001.1"/>
</dbReference>
<name>A0A640WJ98_9GAMM</name>
<proteinExistence type="predicted"/>
<reference evidence="1 2" key="1">
    <citation type="submission" date="2019-08" db="EMBL/GenBank/DDBJ databases">
        <title>Bioinformatics analysis of the strain L3 and L5.</title>
        <authorList>
            <person name="Li X."/>
        </authorList>
    </citation>
    <scope>NUCLEOTIDE SEQUENCE [LARGE SCALE GENOMIC DNA]</scope>
    <source>
        <strain evidence="1 2">L3</strain>
    </source>
</reference>
<evidence type="ECO:0000313" key="1">
    <source>
        <dbReference type="EMBL" id="KAA0020723.1"/>
    </source>
</evidence>
<dbReference type="AlphaFoldDB" id="A0A640WJ98"/>
<gene>
    <name evidence="1" type="ORF">F0A16_02740</name>
</gene>
<organism evidence="1 2">
    <name type="scientific">Salinicola corii</name>
    <dbReference type="NCBI Taxonomy" id="2606937"/>
    <lineage>
        <taxon>Bacteria</taxon>
        <taxon>Pseudomonadati</taxon>
        <taxon>Pseudomonadota</taxon>
        <taxon>Gammaproteobacteria</taxon>
        <taxon>Oceanospirillales</taxon>
        <taxon>Halomonadaceae</taxon>
        <taxon>Salinicola</taxon>
    </lineage>
</organism>
<sequence length="207" mass="23532">MDKTAIANMALSSIISTRTITSMDDGSVDATQLRLWYEPTLEHLLRQHRWGFAIKFRELAQATVGTPGFRFTYTYPDDCISIHKIVSPCGRWQRHSVPFKTVALEDRKGIACDLQHACIEYTCRPNEAFFSGDFVQAFVAALASRIAMPITSNAKLYQAKSQEAQLLLSNAKTNDLGEQYPEPELPSKYDEARRLYGDDYRGDPWQR</sequence>
<dbReference type="EMBL" id="VTPX01000001">
    <property type="protein sequence ID" value="KAA0020723.1"/>
    <property type="molecule type" value="Genomic_DNA"/>
</dbReference>